<sequence length="50" mass="5772">MFKLALIVTLGLGVYYRFPALEDRLLFLAAFALVYLLIKELVREQLSSRP</sequence>
<dbReference type="Proteomes" id="UP001234585">
    <property type="component" value="Chromosome"/>
</dbReference>
<evidence type="ECO:0000313" key="2">
    <source>
        <dbReference type="Proteomes" id="UP001234585"/>
    </source>
</evidence>
<keyword evidence="2" id="KW-1185">Reference proteome</keyword>
<evidence type="ECO:0000313" key="1">
    <source>
        <dbReference type="EMBL" id="WLR98753.1"/>
    </source>
</evidence>
<dbReference type="EMBL" id="CP132302">
    <property type="protein sequence ID" value="WLR98753.1"/>
    <property type="molecule type" value="Genomic_DNA"/>
</dbReference>
<reference evidence="1 2" key="1">
    <citation type="submission" date="2023-08" db="EMBL/GenBank/DDBJ databases">
        <title>Pathogen: clinical or host-associated sample.</title>
        <authorList>
            <person name="Hergert J."/>
            <person name="Casey R."/>
            <person name="Wagner J."/>
            <person name="Young E.L."/>
            <person name="Oakeson K.F."/>
        </authorList>
    </citation>
    <scope>NUCLEOTIDE SEQUENCE [LARGE SCALE GENOMIC DNA]</scope>
    <source>
        <strain evidence="1 2">1760953</strain>
    </source>
</reference>
<accession>A0AA50CML3</accession>
<proteinExistence type="predicted"/>
<organism evidence="1 2">
    <name type="scientific">Shinella sumterensis</name>
    <dbReference type="NCBI Taxonomy" id="1967501"/>
    <lineage>
        <taxon>Bacteria</taxon>
        <taxon>Pseudomonadati</taxon>
        <taxon>Pseudomonadota</taxon>
        <taxon>Alphaproteobacteria</taxon>
        <taxon>Hyphomicrobiales</taxon>
        <taxon>Rhizobiaceae</taxon>
        <taxon>Shinella</taxon>
    </lineage>
</organism>
<dbReference type="RefSeq" id="WP_306038378.1">
    <property type="nucleotide sequence ID" value="NZ_CP132302.1"/>
</dbReference>
<protein>
    <submittedName>
        <fullName evidence="1">Uncharacterized protein</fullName>
    </submittedName>
</protein>
<dbReference type="AlphaFoldDB" id="A0AA50CML3"/>
<gene>
    <name evidence="1" type="ORF">Q9313_06950</name>
</gene>
<name>A0AA50CML3_9HYPH</name>